<feature type="chain" id="PRO_5026670019" evidence="1">
    <location>
        <begin position="19"/>
        <end position="144"/>
    </location>
</feature>
<keyword evidence="1" id="KW-0732">Signal</keyword>
<organism evidence="2 3">
    <name type="scientific">Frigidibacter albus</name>
    <dbReference type="NCBI Taxonomy" id="1465486"/>
    <lineage>
        <taxon>Bacteria</taxon>
        <taxon>Pseudomonadati</taxon>
        <taxon>Pseudomonadota</taxon>
        <taxon>Alphaproteobacteria</taxon>
        <taxon>Rhodobacterales</taxon>
        <taxon>Paracoccaceae</taxon>
        <taxon>Frigidibacter</taxon>
    </lineage>
</organism>
<dbReference type="Gene3D" id="3.30.310.70">
    <property type="entry name" value="TT1751-like domain"/>
    <property type="match status" value="1"/>
</dbReference>
<evidence type="ECO:0000313" key="3">
    <source>
        <dbReference type="Proteomes" id="UP000477083"/>
    </source>
</evidence>
<evidence type="ECO:0000256" key="1">
    <source>
        <dbReference type="SAM" id="SignalP"/>
    </source>
</evidence>
<dbReference type="OrthoDB" id="7363179at2"/>
<gene>
    <name evidence="2" type="ORF">GS660_17895</name>
</gene>
<proteinExistence type="predicted"/>
<sequence>MRSALILTLIAFAAPAAAEPAITQTVEDSFDNVAFALESAIVGRGLVVDHLSRVGEMLERTKEDVGSTVTVFTQADVFSFCSAAVSRQVMEVDPANIQYCPYGIFLYETPDAPGTVTVGYRDYPEGEMQAVEDMLAEIVAEALG</sequence>
<comment type="caution">
    <text evidence="2">The sequence shown here is derived from an EMBL/GenBank/DDBJ whole genome shotgun (WGS) entry which is preliminary data.</text>
</comment>
<name>A0A6L8VNQ1_9RHOB</name>
<feature type="signal peptide" evidence="1">
    <location>
        <begin position="1"/>
        <end position="18"/>
    </location>
</feature>
<reference evidence="2 3" key="1">
    <citation type="submission" date="2020-01" db="EMBL/GenBank/DDBJ databases">
        <title>Frigidibacter albus SP32T (=CGMCC 1.13995T).</title>
        <authorList>
            <person name="Liao X."/>
        </authorList>
    </citation>
    <scope>NUCLEOTIDE SEQUENCE [LARGE SCALE GENOMIC DNA]</scope>
    <source>
        <strain evidence="2 3">SP32</strain>
    </source>
</reference>
<dbReference type="Proteomes" id="UP000477083">
    <property type="component" value="Unassembled WGS sequence"/>
</dbReference>
<protein>
    <submittedName>
        <fullName evidence="2">DUF302 domain-containing protein</fullName>
    </submittedName>
</protein>
<dbReference type="SUPFAM" id="SSF103247">
    <property type="entry name" value="TT1751-like"/>
    <property type="match status" value="1"/>
</dbReference>
<dbReference type="InterPro" id="IPR035923">
    <property type="entry name" value="TT1751-like_sf"/>
</dbReference>
<evidence type="ECO:0000313" key="2">
    <source>
        <dbReference type="EMBL" id="MZQ90969.1"/>
    </source>
</evidence>
<dbReference type="AlphaFoldDB" id="A0A6L8VNQ1"/>
<dbReference type="EMBL" id="WWNR01000014">
    <property type="protein sequence ID" value="MZQ90969.1"/>
    <property type="molecule type" value="Genomic_DNA"/>
</dbReference>
<dbReference type="RefSeq" id="WP_161348355.1">
    <property type="nucleotide sequence ID" value="NZ_BMGW01000014.1"/>
</dbReference>
<accession>A0A6L8VNQ1</accession>
<keyword evidence="3" id="KW-1185">Reference proteome</keyword>